<dbReference type="PANTHER" id="PTHR10663:SF333">
    <property type="entry name" value="PROTEIN MON2 HOMOLOG"/>
    <property type="match status" value="1"/>
</dbReference>
<feature type="non-terminal residue" evidence="5">
    <location>
        <position position="1"/>
    </location>
</feature>
<keyword evidence="1" id="KW-0813">Transport</keyword>
<evidence type="ECO:0000313" key="5">
    <source>
        <dbReference type="EMBL" id="KAJ1364347.1"/>
    </source>
</evidence>
<dbReference type="Pfam" id="PF12783">
    <property type="entry name" value="Sec7-like_HUS"/>
    <property type="match status" value="1"/>
</dbReference>
<evidence type="ECO:0000313" key="6">
    <source>
        <dbReference type="Proteomes" id="UP001196413"/>
    </source>
</evidence>
<organism evidence="5 6">
    <name type="scientific">Parelaphostrongylus tenuis</name>
    <name type="common">Meningeal worm</name>
    <dbReference type="NCBI Taxonomy" id="148309"/>
    <lineage>
        <taxon>Eukaryota</taxon>
        <taxon>Metazoa</taxon>
        <taxon>Ecdysozoa</taxon>
        <taxon>Nematoda</taxon>
        <taxon>Chromadorea</taxon>
        <taxon>Rhabditida</taxon>
        <taxon>Rhabditina</taxon>
        <taxon>Rhabditomorpha</taxon>
        <taxon>Strongyloidea</taxon>
        <taxon>Metastrongylidae</taxon>
        <taxon>Parelaphostrongylus</taxon>
    </lineage>
</organism>
<sequence>MSVLSPPDARKLIEALLGDLRQLSTEAKKKHNHVKEAAESGVVRVRNISTASGEVNLLKNLRAASNELLHPLILACATRQTRLVQIALLSIQRLVQHRVLEGNCASVVVSELWGLVEAECEELRVLQTVPPMVSADLLVTGNTLAKCIVMCFRMHFAKDPVVINAASAAVRQLVGCVFERVIQEDGLFNTELIVVAPPGGRPSPKSAPPTLRPCAADAYLLFKDLCLLINAKPSVWLVGIHEMTRTLGLELIESILKSYPSVFFKHQEFCELLKSEVCPLVIKLFSPSLKSTQVSSQQQSSRASSNVNAPNDRPYFPIAMRLVRIILCIITLYHHLLPTECEIFLSSLIKFVDVDRRGWQRALSLEALHRVIVRQDIVKWLCENFDARSNSSKVLEQLSHCIFSVIQQSFMLSKLSYESDVEPDVIHPKGSSGFYFGNVWHPHVE</sequence>
<keyword evidence="2" id="KW-0653">Protein transport</keyword>
<feature type="domain" description="Mon2/Sec7/BIG1-like dimerisation and cyclophilin-binding" evidence="4">
    <location>
        <begin position="9"/>
        <end position="185"/>
    </location>
</feature>
<dbReference type="InterPro" id="IPR032691">
    <property type="entry name" value="Mon2/Sec7/BIG1-like_HUS"/>
</dbReference>
<dbReference type="PANTHER" id="PTHR10663">
    <property type="entry name" value="GUANYL-NUCLEOTIDE EXCHANGE FACTOR"/>
    <property type="match status" value="1"/>
</dbReference>
<evidence type="ECO:0000259" key="3">
    <source>
        <dbReference type="Pfam" id="PF12783"/>
    </source>
</evidence>
<accession>A0AAD5QWQ9</accession>
<dbReference type="AlphaFoldDB" id="A0AAD5QWQ9"/>
<protein>
    <submittedName>
        <fullName evidence="5">Uncharacterized protein</fullName>
    </submittedName>
</protein>
<keyword evidence="6" id="KW-1185">Reference proteome</keyword>
<reference evidence="5" key="1">
    <citation type="submission" date="2021-06" db="EMBL/GenBank/DDBJ databases">
        <title>Parelaphostrongylus tenuis whole genome reference sequence.</title>
        <authorList>
            <person name="Garwood T.J."/>
            <person name="Larsen P.A."/>
            <person name="Fountain-Jones N.M."/>
            <person name="Garbe J.R."/>
            <person name="Macchietto M.G."/>
            <person name="Kania S.A."/>
            <person name="Gerhold R.W."/>
            <person name="Richards J.E."/>
            <person name="Wolf T.M."/>
        </authorList>
    </citation>
    <scope>NUCLEOTIDE SEQUENCE</scope>
    <source>
        <strain evidence="5">MNPRO001-30</strain>
        <tissue evidence="5">Meninges</tissue>
    </source>
</reference>
<comment type="caution">
    <text evidence="5">The sequence shown here is derived from an EMBL/GenBank/DDBJ whole genome shotgun (WGS) entry which is preliminary data.</text>
</comment>
<dbReference type="InterPro" id="IPR032629">
    <property type="entry name" value="DCB_dom"/>
</dbReference>
<feature type="domain" description="Mon2/Sec7/BIG1-like HUS" evidence="3">
    <location>
        <begin position="215"/>
        <end position="394"/>
    </location>
</feature>
<dbReference type="GO" id="GO:0015031">
    <property type="term" value="P:protein transport"/>
    <property type="evidence" value="ECO:0007669"/>
    <property type="project" value="UniProtKB-KW"/>
</dbReference>
<dbReference type="EMBL" id="JAHQIW010004952">
    <property type="protein sequence ID" value="KAJ1364347.1"/>
    <property type="molecule type" value="Genomic_DNA"/>
</dbReference>
<name>A0AAD5QWQ9_PARTN</name>
<dbReference type="Pfam" id="PF16213">
    <property type="entry name" value="DCB"/>
    <property type="match status" value="1"/>
</dbReference>
<evidence type="ECO:0000256" key="1">
    <source>
        <dbReference type="ARBA" id="ARBA00022448"/>
    </source>
</evidence>
<proteinExistence type="predicted"/>
<evidence type="ECO:0000256" key="2">
    <source>
        <dbReference type="ARBA" id="ARBA00022927"/>
    </source>
</evidence>
<evidence type="ECO:0000259" key="4">
    <source>
        <dbReference type="Pfam" id="PF16213"/>
    </source>
</evidence>
<gene>
    <name evidence="5" type="ORF">KIN20_024429</name>
</gene>
<dbReference type="Proteomes" id="UP001196413">
    <property type="component" value="Unassembled WGS sequence"/>
</dbReference>